<dbReference type="InterPro" id="IPR001466">
    <property type="entry name" value="Beta-lactam-related"/>
</dbReference>
<protein>
    <recommendedName>
        <fullName evidence="1">Beta-lactamase-related domain-containing protein</fullName>
    </recommendedName>
</protein>
<dbReference type="InterPro" id="IPR050789">
    <property type="entry name" value="Diverse_Enzym_Activities"/>
</dbReference>
<dbReference type="Gene3D" id="3.40.710.10">
    <property type="entry name" value="DD-peptidase/beta-lactamase superfamily"/>
    <property type="match status" value="1"/>
</dbReference>
<dbReference type="EMBL" id="BMIV01000046">
    <property type="protein sequence ID" value="GGF82076.1"/>
    <property type="molecule type" value="Genomic_DNA"/>
</dbReference>
<evidence type="ECO:0000259" key="1">
    <source>
        <dbReference type="Pfam" id="PF00144"/>
    </source>
</evidence>
<feature type="domain" description="Beta-lactamase-related" evidence="1">
    <location>
        <begin position="65"/>
        <end position="339"/>
    </location>
</feature>
<dbReference type="Pfam" id="PF00144">
    <property type="entry name" value="Beta-lactamase"/>
    <property type="match status" value="1"/>
</dbReference>
<dbReference type="SUPFAM" id="SSF56601">
    <property type="entry name" value="beta-lactamase/transpeptidase-like"/>
    <property type="match status" value="1"/>
</dbReference>
<evidence type="ECO:0000313" key="3">
    <source>
        <dbReference type="Proteomes" id="UP000640509"/>
    </source>
</evidence>
<dbReference type="PANTHER" id="PTHR43283:SF14">
    <property type="entry name" value="BLL8153 PROTEIN"/>
    <property type="match status" value="1"/>
</dbReference>
<accession>A0ABQ1VPA0</accession>
<organism evidence="2 3">
    <name type="scientific">Paracoccus acridae</name>
    <dbReference type="NCBI Taxonomy" id="1795310"/>
    <lineage>
        <taxon>Bacteria</taxon>
        <taxon>Pseudomonadati</taxon>
        <taxon>Pseudomonadota</taxon>
        <taxon>Alphaproteobacteria</taxon>
        <taxon>Rhodobacterales</taxon>
        <taxon>Paracoccaceae</taxon>
        <taxon>Paracoccus</taxon>
    </lineage>
</organism>
<dbReference type="Proteomes" id="UP000640509">
    <property type="component" value="Unassembled WGS sequence"/>
</dbReference>
<proteinExistence type="predicted"/>
<dbReference type="RefSeq" id="WP_229665506.1">
    <property type="nucleotide sequence ID" value="NZ_BMIV01000046.1"/>
</dbReference>
<dbReference type="PANTHER" id="PTHR43283">
    <property type="entry name" value="BETA-LACTAMASE-RELATED"/>
    <property type="match status" value="1"/>
</dbReference>
<comment type="caution">
    <text evidence="2">The sequence shown here is derived from an EMBL/GenBank/DDBJ whole genome shotgun (WGS) entry which is preliminary data.</text>
</comment>
<evidence type="ECO:0000313" key="2">
    <source>
        <dbReference type="EMBL" id="GGF82076.1"/>
    </source>
</evidence>
<name>A0ABQ1VPA0_9RHOB</name>
<sequence length="365" mass="40639">MNHKLSGKPGAVHTPAAHRFGERFTWLNSQWKLRAYPAQFWVEINSPEMFLGLDIGSWLKERNATSLIVLHDGAILFEDYFLDTGPDDHRISWSIAKSWLSVLFGIIQAEGSIGSLDDPVVRYAPELIGTAYEGVSIHDVLTMSSGVAFDEDYSDFWSDGNRMGRLLAIGGSMDAFAASFSKRDRNPGEEWKYVSLDTHVLGMVIRGATGRSLEDLMQEKLVAPLGLQADGFYLTDSHGTAFALGGLNFTSRDYARFAAMVLADGFWNGRQIVPADWLTEATRPQARTKPGAKRYGYQWWIPSDGQEGEFQAEGIYGQYIYFNQLLDVAIIMTAADPEYAAPGVDAHNTRFFRRIAQLARLAATN</sequence>
<keyword evidence="3" id="KW-1185">Reference proteome</keyword>
<gene>
    <name evidence="2" type="ORF">GCM10011402_38350</name>
</gene>
<reference evidence="3" key="1">
    <citation type="journal article" date="2019" name="Int. J. Syst. Evol. Microbiol.">
        <title>The Global Catalogue of Microorganisms (GCM) 10K type strain sequencing project: providing services to taxonomists for standard genome sequencing and annotation.</title>
        <authorList>
            <consortium name="The Broad Institute Genomics Platform"/>
            <consortium name="The Broad Institute Genome Sequencing Center for Infectious Disease"/>
            <person name="Wu L."/>
            <person name="Ma J."/>
        </authorList>
    </citation>
    <scope>NUCLEOTIDE SEQUENCE [LARGE SCALE GENOMIC DNA]</scope>
    <source>
        <strain evidence="3">CGMCC 1.15419</strain>
    </source>
</reference>
<dbReference type="InterPro" id="IPR012338">
    <property type="entry name" value="Beta-lactam/transpept-like"/>
</dbReference>